<dbReference type="Proteomes" id="UP001152888">
    <property type="component" value="Unassembled WGS sequence"/>
</dbReference>
<accession>A0A9P0L852</accession>
<gene>
    <name evidence="1" type="ORF">ACAOBT_LOCUS19507</name>
</gene>
<dbReference type="EMBL" id="CAKOFQ010007081">
    <property type="protein sequence ID" value="CAH1990206.1"/>
    <property type="molecule type" value="Genomic_DNA"/>
</dbReference>
<name>A0A9P0L852_ACAOB</name>
<comment type="caution">
    <text evidence="1">The sequence shown here is derived from an EMBL/GenBank/DDBJ whole genome shotgun (WGS) entry which is preliminary data.</text>
</comment>
<reference evidence="1" key="1">
    <citation type="submission" date="2022-03" db="EMBL/GenBank/DDBJ databases">
        <authorList>
            <person name="Sayadi A."/>
        </authorList>
    </citation>
    <scope>NUCLEOTIDE SEQUENCE</scope>
</reference>
<evidence type="ECO:0000313" key="1">
    <source>
        <dbReference type="EMBL" id="CAH1990206.1"/>
    </source>
</evidence>
<protein>
    <submittedName>
        <fullName evidence="1">Uncharacterized protein</fullName>
    </submittedName>
</protein>
<organism evidence="1 2">
    <name type="scientific">Acanthoscelides obtectus</name>
    <name type="common">Bean weevil</name>
    <name type="synonym">Bruchus obtectus</name>
    <dbReference type="NCBI Taxonomy" id="200917"/>
    <lineage>
        <taxon>Eukaryota</taxon>
        <taxon>Metazoa</taxon>
        <taxon>Ecdysozoa</taxon>
        <taxon>Arthropoda</taxon>
        <taxon>Hexapoda</taxon>
        <taxon>Insecta</taxon>
        <taxon>Pterygota</taxon>
        <taxon>Neoptera</taxon>
        <taxon>Endopterygota</taxon>
        <taxon>Coleoptera</taxon>
        <taxon>Polyphaga</taxon>
        <taxon>Cucujiformia</taxon>
        <taxon>Chrysomeloidea</taxon>
        <taxon>Chrysomelidae</taxon>
        <taxon>Bruchinae</taxon>
        <taxon>Bruchini</taxon>
        <taxon>Acanthoscelides</taxon>
    </lineage>
</organism>
<keyword evidence="2" id="KW-1185">Reference proteome</keyword>
<evidence type="ECO:0000313" key="2">
    <source>
        <dbReference type="Proteomes" id="UP001152888"/>
    </source>
</evidence>
<sequence length="75" mass="8991">MTVLSYSNNARYFSAWRTFMFRIPSKGYHVDILQGAIQVYPISQSMRIHHLPQTQTTYFKLTRLTPEVIRNYFKM</sequence>
<dbReference type="AlphaFoldDB" id="A0A9P0L852"/>
<proteinExistence type="predicted"/>